<dbReference type="Proteomes" id="UP000243006">
    <property type="component" value="Unassembled WGS sequence"/>
</dbReference>
<protein>
    <submittedName>
        <fullName evidence="1">Uncharacterized protein</fullName>
    </submittedName>
</protein>
<comment type="caution">
    <text evidence="1">The sequence shown here is derived from an EMBL/GenBank/DDBJ whole genome shotgun (WGS) entry which is preliminary data.</text>
</comment>
<dbReference type="AlphaFoldDB" id="A0A1Y3EGM8"/>
<dbReference type="EMBL" id="LVZM01016069">
    <property type="protein sequence ID" value="OUC42976.1"/>
    <property type="molecule type" value="Genomic_DNA"/>
</dbReference>
<evidence type="ECO:0000313" key="2">
    <source>
        <dbReference type="Proteomes" id="UP000243006"/>
    </source>
</evidence>
<accession>A0A1Y3EGM8</accession>
<gene>
    <name evidence="1" type="ORF">D917_10130</name>
</gene>
<proteinExistence type="predicted"/>
<organism evidence="1 2">
    <name type="scientific">Trichinella nativa</name>
    <dbReference type="NCBI Taxonomy" id="6335"/>
    <lineage>
        <taxon>Eukaryota</taxon>
        <taxon>Metazoa</taxon>
        <taxon>Ecdysozoa</taxon>
        <taxon>Nematoda</taxon>
        <taxon>Enoplea</taxon>
        <taxon>Dorylaimia</taxon>
        <taxon>Trichinellida</taxon>
        <taxon>Trichinellidae</taxon>
        <taxon>Trichinella</taxon>
    </lineage>
</organism>
<name>A0A1Y3EGM8_9BILA</name>
<reference evidence="1 2" key="1">
    <citation type="submission" date="2015-04" db="EMBL/GenBank/DDBJ databases">
        <title>Draft genome of the roundworm Trichinella nativa.</title>
        <authorList>
            <person name="Mitreva M."/>
        </authorList>
    </citation>
    <scope>NUCLEOTIDE SEQUENCE [LARGE SCALE GENOMIC DNA]</scope>
    <source>
        <strain evidence="1 2">ISS45</strain>
    </source>
</reference>
<sequence length="51" mass="5912">MENMYTEGFQGLQFMLTQCSGKHCKQWKIDRIKLQNTKCNSASALQTIEVE</sequence>
<evidence type="ECO:0000313" key="1">
    <source>
        <dbReference type="EMBL" id="OUC42976.1"/>
    </source>
</evidence>